<evidence type="ECO:0000313" key="6">
    <source>
        <dbReference type="EMBL" id="MCS2163907.1"/>
    </source>
</evidence>
<keyword evidence="4" id="KW-0804">Transcription</keyword>
<proteinExistence type="inferred from homology"/>
<dbReference type="RefSeq" id="WP_258990438.1">
    <property type="nucleotide sequence ID" value="NZ_JALIGE010000076.1"/>
</dbReference>
<dbReference type="Pfam" id="PF03466">
    <property type="entry name" value="LysR_substrate"/>
    <property type="match status" value="1"/>
</dbReference>
<dbReference type="PANTHER" id="PTHR30537">
    <property type="entry name" value="HTH-TYPE TRANSCRIPTIONAL REGULATOR"/>
    <property type="match status" value="1"/>
</dbReference>
<feature type="domain" description="HTH lysR-type" evidence="5">
    <location>
        <begin position="1"/>
        <end position="60"/>
    </location>
</feature>
<protein>
    <submittedName>
        <fullName evidence="6">LysR substrate-binding domain-containing protein</fullName>
    </submittedName>
</protein>
<dbReference type="InterPro" id="IPR005119">
    <property type="entry name" value="LysR_subst-bd"/>
</dbReference>
<name>A0ABT2E7Z1_9ENTR</name>
<dbReference type="PANTHER" id="PTHR30537:SF1">
    <property type="entry name" value="HTH-TYPE TRANSCRIPTIONAL REGULATOR PGRR"/>
    <property type="match status" value="1"/>
</dbReference>
<dbReference type="PROSITE" id="PS50931">
    <property type="entry name" value="HTH_LYSR"/>
    <property type="match status" value="1"/>
</dbReference>
<keyword evidence="3" id="KW-0238">DNA-binding</keyword>
<evidence type="ECO:0000256" key="4">
    <source>
        <dbReference type="ARBA" id="ARBA00023163"/>
    </source>
</evidence>
<dbReference type="InterPro" id="IPR036390">
    <property type="entry name" value="WH_DNA-bd_sf"/>
</dbReference>
<evidence type="ECO:0000256" key="3">
    <source>
        <dbReference type="ARBA" id="ARBA00023125"/>
    </source>
</evidence>
<evidence type="ECO:0000256" key="2">
    <source>
        <dbReference type="ARBA" id="ARBA00023015"/>
    </source>
</evidence>
<keyword evidence="2" id="KW-0805">Transcription regulation</keyword>
<evidence type="ECO:0000256" key="1">
    <source>
        <dbReference type="ARBA" id="ARBA00009437"/>
    </source>
</evidence>
<evidence type="ECO:0000259" key="5">
    <source>
        <dbReference type="PROSITE" id="PS50931"/>
    </source>
</evidence>
<accession>A0ABT2E7Z1</accession>
<organism evidence="6 7">
    <name type="scientific">Scandinavium hiltneri</name>
    <dbReference type="NCBI Taxonomy" id="2926519"/>
    <lineage>
        <taxon>Bacteria</taxon>
        <taxon>Pseudomonadati</taxon>
        <taxon>Pseudomonadota</taxon>
        <taxon>Gammaproteobacteria</taxon>
        <taxon>Enterobacterales</taxon>
        <taxon>Enterobacteriaceae</taxon>
        <taxon>Scandinavium</taxon>
    </lineage>
</organism>
<sequence>MKNPLTDFTTFIAVAKHASFRQAGEELEISSSAVSHSIRLLEQRLKIRLFSRTTRSVSLTEAGQQLYDRLRPAFEDIHLTIDQLNQYRDSPMGTVRINAVRQGARLYLSRAVAGFVARYPDIKVEITTDDRITDIVSGQFDAGVRLNAIVEKDMIAIPIGPSVRFAVVATPGYFERYGKPATPETLMQHECIRFQFPGGRPYYWEFERNSNKIETAVGGNITVDDLDLELDLVLQGVGMGYLLHDQVATYINDGVLVSVLEEWLPARPGFQLYYPSRKYLSYGFRTFIDYIKQHNNHETEIISLSGI</sequence>
<dbReference type="EMBL" id="JALIGE010000076">
    <property type="protein sequence ID" value="MCS2163907.1"/>
    <property type="molecule type" value="Genomic_DNA"/>
</dbReference>
<dbReference type="Proteomes" id="UP001205357">
    <property type="component" value="Unassembled WGS sequence"/>
</dbReference>
<comment type="caution">
    <text evidence="6">The sequence shown here is derived from an EMBL/GenBank/DDBJ whole genome shotgun (WGS) entry which is preliminary data.</text>
</comment>
<dbReference type="SUPFAM" id="SSF53850">
    <property type="entry name" value="Periplasmic binding protein-like II"/>
    <property type="match status" value="1"/>
</dbReference>
<keyword evidence="7" id="KW-1185">Reference proteome</keyword>
<gene>
    <name evidence="6" type="ORF">MUU47_22795</name>
</gene>
<reference evidence="6 7" key="1">
    <citation type="submission" date="2022-04" db="EMBL/GenBank/DDBJ databases">
        <title>Proposal of a three novel species of Scandinavium, Scandinavium hiltneri, Scandinavium manionii, Scandinavium tedordense.</title>
        <authorList>
            <person name="Maddock D.W."/>
            <person name="Brady C.L."/>
            <person name="Denman S."/>
            <person name="Arnold D."/>
        </authorList>
    </citation>
    <scope>NUCLEOTIDE SEQUENCE [LARGE SCALE GENOMIC DNA]</scope>
    <source>
        <strain evidence="6 7">H11S7</strain>
    </source>
</reference>
<dbReference type="Gene3D" id="1.10.10.10">
    <property type="entry name" value="Winged helix-like DNA-binding domain superfamily/Winged helix DNA-binding domain"/>
    <property type="match status" value="1"/>
</dbReference>
<dbReference type="InterPro" id="IPR058163">
    <property type="entry name" value="LysR-type_TF_proteobact-type"/>
</dbReference>
<dbReference type="InterPro" id="IPR036388">
    <property type="entry name" value="WH-like_DNA-bd_sf"/>
</dbReference>
<dbReference type="SUPFAM" id="SSF46785">
    <property type="entry name" value="Winged helix' DNA-binding domain"/>
    <property type="match status" value="1"/>
</dbReference>
<comment type="similarity">
    <text evidence="1">Belongs to the LysR transcriptional regulatory family.</text>
</comment>
<evidence type="ECO:0000313" key="7">
    <source>
        <dbReference type="Proteomes" id="UP001205357"/>
    </source>
</evidence>
<dbReference type="Pfam" id="PF00126">
    <property type="entry name" value="HTH_1"/>
    <property type="match status" value="1"/>
</dbReference>
<dbReference type="CDD" id="cd08474">
    <property type="entry name" value="PBP2_CrgA_like_5"/>
    <property type="match status" value="1"/>
</dbReference>
<dbReference type="InterPro" id="IPR000847">
    <property type="entry name" value="LysR_HTH_N"/>
</dbReference>
<dbReference type="Gene3D" id="3.40.190.290">
    <property type="match status" value="1"/>
</dbReference>